<feature type="transmembrane region" description="Helical" evidence="1">
    <location>
        <begin position="89"/>
        <end position="110"/>
    </location>
</feature>
<evidence type="ECO:0000313" key="4">
    <source>
        <dbReference type="Proteomes" id="UP000199439"/>
    </source>
</evidence>
<protein>
    <submittedName>
        <fullName evidence="3">Peptidoglycan/LPS O-acetylase OafA/YrhL, contains acyltransferase and SGNH-hydrolase domains</fullName>
    </submittedName>
</protein>
<feature type="transmembrane region" description="Helical" evidence="1">
    <location>
        <begin position="147"/>
        <end position="163"/>
    </location>
</feature>
<keyword evidence="4" id="KW-1185">Reference proteome</keyword>
<evidence type="ECO:0000259" key="2">
    <source>
        <dbReference type="Pfam" id="PF01757"/>
    </source>
</evidence>
<proteinExistence type="predicted"/>
<organism evidence="3 4">
    <name type="scientific">Algibacter pectinivorans</name>
    <dbReference type="NCBI Taxonomy" id="870482"/>
    <lineage>
        <taxon>Bacteria</taxon>
        <taxon>Pseudomonadati</taxon>
        <taxon>Bacteroidota</taxon>
        <taxon>Flavobacteriia</taxon>
        <taxon>Flavobacteriales</taxon>
        <taxon>Flavobacteriaceae</taxon>
        <taxon>Algibacter</taxon>
    </lineage>
</organism>
<evidence type="ECO:0000313" key="3">
    <source>
        <dbReference type="EMBL" id="SFD22006.1"/>
    </source>
</evidence>
<feature type="transmembrane region" description="Helical" evidence="1">
    <location>
        <begin position="336"/>
        <end position="357"/>
    </location>
</feature>
<dbReference type="InterPro" id="IPR002656">
    <property type="entry name" value="Acyl_transf_3_dom"/>
</dbReference>
<dbReference type="RefSeq" id="WP_092852006.1">
    <property type="nucleotide sequence ID" value="NZ_FOMI01000006.1"/>
</dbReference>
<dbReference type="Pfam" id="PF01757">
    <property type="entry name" value="Acyl_transf_3"/>
    <property type="match status" value="1"/>
</dbReference>
<feature type="transmembrane region" description="Helical" evidence="1">
    <location>
        <begin position="170"/>
        <end position="190"/>
    </location>
</feature>
<feature type="transmembrane region" description="Helical" evidence="1">
    <location>
        <begin position="39"/>
        <end position="68"/>
    </location>
</feature>
<reference evidence="4" key="1">
    <citation type="submission" date="2016-10" db="EMBL/GenBank/DDBJ databases">
        <authorList>
            <person name="Varghese N."/>
            <person name="Submissions S."/>
        </authorList>
    </citation>
    <scope>NUCLEOTIDE SEQUENCE [LARGE SCALE GENOMIC DNA]</scope>
    <source>
        <strain evidence="4">DSM 25730</strain>
    </source>
</reference>
<feature type="transmembrane region" description="Helical" evidence="1">
    <location>
        <begin position="302"/>
        <end position="324"/>
    </location>
</feature>
<feature type="transmembrane region" description="Helical" evidence="1">
    <location>
        <begin position="210"/>
        <end position="228"/>
    </location>
</feature>
<dbReference type="EMBL" id="FOMI01000006">
    <property type="protein sequence ID" value="SFD22006.1"/>
    <property type="molecule type" value="Genomic_DNA"/>
</dbReference>
<dbReference type="Proteomes" id="UP000199439">
    <property type="component" value="Unassembled WGS sequence"/>
</dbReference>
<feature type="transmembrane region" description="Helical" evidence="1">
    <location>
        <begin position="240"/>
        <end position="261"/>
    </location>
</feature>
<dbReference type="AlphaFoldDB" id="A0A1I1QIT4"/>
<gene>
    <name evidence="3" type="ORF">SAMN04487987_106201</name>
</gene>
<keyword evidence="1" id="KW-0472">Membrane</keyword>
<dbReference type="OrthoDB" id="290051at2"/>
<keyword evidence="3" id="KW-0012">Acyltransferase</keyword>
<feature type="transmembrane region" description="Helical" evidence="1">
    <location>
        <begin position="12"/>
        <end position="33"/>
    </location>
</feature>
<dbReference type="GO" id="GO:0016747">
    <property type="term" value="F:acyltransferase activity, transferring groups other than amino-acyl groups"/>
    <property type="evidence" value="ECO:0007669"/>
    <property type="project" value="InterPro"/>
</dbReference>
<evidence type="ECO:0000256" key="1">
    <source>
        <dbReference type="SAM" id="Phobius"/>
    </source>
</evidence>
<name>A0A1I1QIT4_9FLAO</name>
<dbReference type="PANTHER" id="PTHR23028">
    <property type="entry name" value="ACETYLTRANSFERASE"/>
    <property type="match status" value="1"/>
</dbReference>
<keyword evidence="3" id="KW-0808">Transferase</keyword>
<keyword evidence="3" id="KW-0378">Hydrolase</keyword>
<dbReference type="GO" id="GO:0016787">
    <property type="term" value="F:hydrolase activity"/>
    <property type="evidence" value="ECO:0007669"/>
    <property type="project" value="UniProtKB-KW"/>
</dbReference>
<feature type="domain" description="Acyltransferase 3" evidence="2">
    <location>
        <begin position="11"/>
        <end position="357"/>
    </location>
</feature>
<dbReference type="GO" id="GO:0016020">
    <property type="term" value="C:membrane"/>
    <property type="evidence" value="ECO:0007669"/>
    <property type="project" value="TreeGrafter"/>
</dbReference>
<dbReference type="PANTHER" id="PTHR23028:SF53">
    <property type="entry name" value="ACYL_TRANSF_3 DOMAIN-CONTAINING PROTEIN"/>
    <property type="match status" value="1"/>
</dbReference>
<accession>A0A1I1QIT4</accession>
<keyword evidence="1" id="KW-1133">Transmembrane helix</keyword>
<dbReference type="InterPro" id="IPR050879">
    <property type="entry name" value="Acyltransferase_3"/>
</dbReference>
<keyword evidence="1" id="KW-0812">Transmembrane</keyword>
<feature type="transmembrane region" description="Helical" evidence="1">
    <location>
        <begin position="273"/>
        <end position="290"/>
    </location>
</feature>
<dbReference type="GO" id="GO:0000271">
    <property type="term" value="P:polysaccharide biosynthetic process"/>
    <property type="evidence" value="ECO:0007669"/>
    <property type="project" value="TreeGrafter"/>
</dbReference>
<dbReference type="STRING" id="870482.SAMN04487987_106201"/>
<sequence length="379" mass="44667">MYTNLKNRIFGLDVLRAIAILLVLFSHSTILLFPNQHHILITVIQFFGTVGVDLFFVLSGFLIGTILLKQLQKGETTFKNFGYFWVRRWFRTLPNYFLILLINILLLWVLKGEVMDGIGAYFGFLQNFSSPHPEFFTEAWSLSIEEYAYIIGPLIMFGLVYCFKKTSYNTLFLITVFSVIFGVTCFRFNFHVNNSIESMHDWSQHIRKVVIYRIDSIYYGFLVAFLIYNFNTLIVKYKNLLFGLGLVLFLGIHVLIFSFGVQPEHATLFFNMFYLPLLSVSLLLVFPFFLEWKPKRFFNSQITSISIWSYGLYLVNYSIVLLTIQHFVDINLQSSAVKLIILLAYWLFSFLLAYILYKFFENPITNLRDSRYIKRFFYD</sequence>